<comment type="caution">
    <text evidence="1">The sequence shown here is derived from an EMBL/GenBank/DDBJ whole genome shotgun (WGS) entry which is preliminary data.</text>
</comment>
<evidence type="ECO:0008006" key="3">
    <source>
        <dbReference type="Google" id="ProtNLM"/>
    </source>
</evidence>
<keyword evidence="2" id="KW-1185">Reference proteome</keyword>
<dbReference type="EMBL" id="JBHTEF010000001">
    <property type="protein sequence ID" value="MFC7581571.1"/>
    <property type="molecule type" value="Genomic_DNA"/>
</dbReference>
<evidence type="ECO:0000313" key="2">
    <source>
        <dbReference type="Proteomes" id="UP001596527"/>
    </source>
</evidence>
<gene>
    <name evidence="1" type="ORF">ACFQWG_10235</name>
</gene>
<dbReference type="RefSeq" id="WP_380974997.1">
    <property type="nucleotide sequence ID" value="NZ_JBHTEF010000001.1"/>
</dbReference>
<organism evidence="1 2">
    <name type="scientific">Schaalia naturae</name>
    <dbReference type="NCBI Taxonomy" id="635203"/>
    <lineage>
        <taxon>Bacteria</taxon>
        <taxon>Bacillati</taxon>
        <taxon>Actinomycetota</taxon>
        <taxon>Actinomycetes</taxon>
        <taxon>Actinomycetales</taxon>
        <taxon>Actinomycetaceae</taxon>
        <taxon>Schaalia</taxon>
    </lineage>
</organism>
<evidence type="ECO:0000313" key="1">
    <source>
        <dbReference type="EMBL" id="MFC7581571.1"/>
    </source>
</evidence>
<reference evidence="2" key="1">
    <citation type="journal article" date="2019" name="Int. J. Syst. Evol. Microbiol.">
        <title>The Global Catalogue of Microorganisms (GCM) 10K type strain sequencing project: providing services to taxonomists for standard genome sequencing and annotation.</title>
        <authorList>
            <consortium name="The Broad Institute Genomics Platform"/>
            <consortium name="The Broad Institute Genome Sequencing Center for Infectious Disease"/>
            <person name="Wu L."/>
            <person name="Ma J."/>
        </authorList>
    </citation>
    <scope>NUCLEOTIDE SEQUENCE [LARGE SCALE GENOMIC DNA]</scope>
    <source>
        <strain evidence="2">CCUG 56698</strain>
    </source>
</reference>
<dbReference type="Proteomes" id="UP001596527">
    <property type="component" value="Unassembled WGS sequence"/>
</dbReference>
<sequence>MNVKDIINAHRCSPQCLCAATPRARCTCACQGTFHGALVDADVAEEVSDSE</sequence>
<protein>
    <recommendedName>
        <fullName evidence="3">Metallothionein</fullName>
    </recommendedName>
</protein>
<accession>A0ABW2SP05</accession>
<name>A0ABW2SP05_9ACTO</name>
<proteinExistence type="predicted"/>